<accession>A0A850P698</accession>
<gene>
    <name evidence="3" type="ORF">HUK82_06155</name>
</gene>
<organism evidence="3 4">
    <name type="scientific">Ameyamaea chiangmaiensis</name>
    <dbReference type="NCBI Taxonomy" id="442969"/>
    <lineage>
        <taxon>Bacteria</taxon>
        <taxon>Pseudomonadati</taxon>
        <taxon>Pseudomonadota</taxon>
        <taxon>Alphaproteobacteria</taxon>
        <taxon>Acetobacterales</taxon>
        <taxon>Acetobacteraceae</taxon>
        <taxon>Ameyamaea</taxon>
    </lineage>
</organism>
<dbReference type="EMBL" id="JABXXR010000028">
    <property type="protein sequence ID" value="NVN40147.1"/>
    <property type="molecule type" value="Genomic_DNA"/>
</dbReference>
<dbReference type="PANTHER" id="PTHR11895">
    <property type="entry name" value="TRANSAMIDASE"/>
    <property type="match status" value="1"/>
</dbReference>
<comment type="similarity">
    <text evidence="1">Belongs to the amidase family.</text>
</comment>
<dbReference type="InterPro" id="IPR023631">
    <property type="entry name" value="Amidase_dom"/>
</dbReference>
<comment type="caution">
    <text evidence="3">The sequence shown here is derived from an EMBL/GenBank/DDBJ whole genome shotgun (WGS) entry which is preliminary data.</text>
</comment>
<dbReference type="InterPro" id="IPR036928">
    <property type="entry name" value="AS_sf"/>
</dbReference>
<protein>
    <submittedName>
        <fullName evidence="3">Amidase</fullName>
    </submittedName>
</protein>
<keyword evidence="4" id="KW-1185">Reference proteome</keyword>
<name>A0A850P698_9PROT</name>
<evidence type="ECO:0000259" key="2">
    <source>
        <dbReference type="Pfam" id="PF01425"/>
    </source>
</evidence>
<feature type="non-terminal residue" evidence="3">
    <location>
        <position position="1"/>
    </location>
</feature>
<proteinExistence type="inferred from homology"/>
<sequence>GGSSGGAGASSAAGCGPLGIGSDGGGSIRIPSSFSGIFGLKPSFGRVAQGAYGAQYSDFSHHGPMVRHVADAVRMMHAMEGRDARDPFTFEPAHPIAATIDPLPLKGLKLGITEDFGFLEIDPEVRAAFKAAVAAIAAEGAEIVDMPGYEDWRPTYRAMWQAGAANQLANVPVGKRDLMDQEFRGWGEVGSKLPLAEYLKARDKRIAYRQIAARQHATVDFVLSPTVAILPFGAGLTVPDARYPDWLTWGAIAFLHNMTGQPAASLPVGFSAGGLPIGMQIAGRAYDDLGVLRLSLTLESLLTAGRYDVGAVVRRALGSA</sequence>
<dbReference type="AlphaFoldDB" id="A0A850P698"/>
<dbReference type="RefSeq" id="WP_176613114.1">
    <property type="nucleotide sequence ID" value="NZ_JABXXR010000028.1"/>
</dbReference>
<evidence type="ECO:0000256" key="1">
    <source>
        <dbReference type="ARBA" id="ARBA00009199"/>
    </source>
</evidence>
<feature type="domain" description="Amidase" evidence="2">
    <location>
        <begin position="1"/>
        <end position="291"/>
    </location>
</feature>
<evidence type="ECO:0000313" key="4">
    <source>
        <dbReference type="Proteomes" id="UP000585665"/>
    </source>
</evidence>
<dbReference type="Gene3D" id="3.90.1300.10">
    <property type="entry name" value="Amidase signature (AS) domain"/>
    <property type="match status" value="1"/>
</dbReference>
<evidence type="ECO:0000313" key="3">
    <source>
        <dbReference type="EMBL" id="NVN40147.1"/>
    </source>
</evidence>
<dbReference type="SUPFAM" id="SSF75304">
    <property type="entry name" value="Amidase signature (AS) enzymes"/>
    <property type="match status" value="1"/>
</dbReference>
<reference evidence="3 4" key="1">
    <citation type="submission" date="2020-06" db="EMBL/GenBank/DDBJ databases">
        <title>Description of novel acetic acid bacteria.</title>
        <authorList>
            <person name="Sombolestani A."/>
        </authorList>
    </citation>
    <scope>NUCLEOTIDE SEQUENCE [LARGE SCALE GENOMIC DNA]</scope>
    <source>
        <strain evidence="3 4">LMG 27010</strain>
    </source>
</reference>
<dbReference type="InterPro" id="IPR000120">
    <property type="entry name" value="Amidase"/>
</dbReference>
<dbReference type="Proteomes" id="UP000585665">
    <property type="component" value="Unassembled WGS sequence"/>
</dbReference>
<dbReference type="PANTHER" id="PTHR11895:SF7">
    <property type="entry name" value="GLUTAMYL-TRNA(GLN) AMIDOTRANSFERASE SUBUNIT A, MITOCHONDRIAL"/>
    <property type="match status" value="1"/>
</dbReference>
<dbReference type="GO" id="GO:0003824">
    <property type="term" value="F:catalytic activity"/>
    <property type="evidence" value="ECO:0007669"/>
    <property type="project" value="InterPro"/>
</dbReference>
<dbReference type="Pfam" id="PF01425">
    <property type="entry name" value="Amidase"/>
    <property type="match status" value="1"/>
</dbReference>